<keyword evidence="2" id="KW-1185">Reference proteome</keyword>
<comment type="caution">
    <text evidence="1">The sequence shown here is derived from an EMBL/GenBank/DDBJ whole genome shotgun (WGS) entry which is preliminary data.</text>
</comment>
<name>A0A2P4Y668_9STRA</name>
<gene>
    <name evidence="1" type="ORF">PHPALM_9880</name>
</gene>
<organism evidence="1 2">
    <name type="scientific">Phytophthora palmivora</name>
    <dbReference type="NCBI Taxonomy" id="4796"/>
    <lineage>
        <taxon>Eukaryota</taxon>
        <taxon>Sar</taxon>
        <taxon>Stramenopiles</taxon>
        <taxon>Oomycota</taxon>
        <taxon>Peronosporomycetes</taxon>
        <taxon>Peronosporales</taxon>
        <taxon>Peronosporaceae</taxon>
        <taxon>Phytophthora</taxon>
    </lineage>
</organism>
<evidence type="ECO:0000313" key="2">
    <source>
        <dbReference type="Proteomes" id="UP000237271"/>
    </source>
</evidence>
<proteinExistence type="predicted"/>
<dbReference type="AlphaFoldDB" id="A0A2P4Y668"/>
<protein>
    <submittedName>
        <fullName evidence="1">Phosphoglucomutase</fullName>
    </submittedName>
</protein>
<dbReference type="Proteomes" id="UP000237271">
    <property type="component" value="Unassembled WGS sequence"/>
</dbReference>
<sequence>MAQFDAFQAKMQAAGLSTEAIKAFEFSYDALVSGETGMIAESSIKPARLYPVSSWL</sequence>
<dbReference type="OrthoDB" id="2291at2759"/>
<accession>A0A2P4Y668</accession>
<evidence type="ECO:0000313" key="1">
    <source>
        <dbReference type="EMBL" id="POM73284.1"/>
    </source>
</evidence>
<reference evidence="1 2" key="1">
    <citation type="journal article" date="2017" name="Genome Biol. Evol.">
        <title>Phytophthora megakarya and P. palmivora, closely related causal agents of cacao black pod rot, underwent increases in genome sizes and gene numbers by different mechanisms.</title>
        <authorList>
            <person name="Ali S.S."/>
            <person name="Shao J."/>
            <person name="Lary D.J."/>
            <person name="Kronmiller B."/>
            <person name="Shen D."/>
            <person name="Strem M.D."/>
            <person name="Amoako-Attah I."/>
            <person name="Akrofi A.Y."/>
            <person name="Begoude B.A."/>
            <person name="Ten Hoopen G.M."/>
            <person name="Coulibaly K."/>
            <person name="Kebe B.I."/>
            <person name="Melnick R.L."/>
            <person name="Guiltinan M.J."/>
            <person name="Tyler B.M."/>
            <person name="Meinhardt L.W."/>
            <person name="Bailey B.A."/>
        </authorList>
    </citation>
    <scope>NUCLEOTIDE SEQUENCE [LARGE SCALE GENOMIC DNA]</scope>
    <source>
        <strain evidence="2">sbr112.9</strain>
    </source>
</reference>
<feature type="non-terminal residue" evidence="1">
    <location>
        <position position="56"/>
    </location>
</feature>
<dbReference type="EMBL" id="NCKW01005204">
    <property type="protein sequence ID" value="POM73284.1"/>
    <property type="molecule type" value="Genomic_DNA"/>
</dbReference>